<dbReference type="EMBL" id="JASNQZ010000008">
    <property type="protein sequence ID" value="KAL0954050.1"/>
    <property type="molecule type" value="Genomic_DNA"/>
</dbReference>
<accession>A0ABR3JE93</accession>
<dbReference type="Pfam" id="PF00106">
    <property type="entry name" value="adh_short"/>
    <property type="match status" value="1"/>
</dbReference>
<dbReference type="PANTHER" id="PTHR44169">
    <property type="entry name" value="NADPH-DEPENDENT 1-ACYLDIHYDROXYACETONE PHOSPHATE REDUCTASE"/>
    <property type="match status" value="1"/>
</dbReference>
<dbReference type="InterPro" id="IPR036291">
    <property type="entry name" value="NAD(P)-bd_dom_sf"/>
</dbReference>
<name>A0ABR3JE93_9AGAR</name>
<comment type="caution">
    <text evidence="3">The sequence shown here is derived from an EMBL/GenBank/DDBJ whole genome shotgun (WGS) entry which is preliminary data.</text>
</comment>
<protein>
    <submittedName>
        <fullName evidence="3">Uncharacterized protein</fullName>
    </submittedName>
</protein>
<dbReference type="SUPFAM" id="SSF51735">
    <property type="entry name" value="NAD(P)-binding Rossmann-fold domains"/>
    <property type="match status" value="1"/>
</dbReference>
<evidence type="ECO:0000313" key="3">
    <source>
        <dbReference type="EMBL" id="KAL0954050.1"/>
    </source>
</evidence>
<dbReference type="Gene3D" id="3.40.50.720">
    <property type="entry name" value="NAD(P)-binding Rossmann-like Domain"/>
    <property type="match status" value="1"/>
</dbReference>
<evidence type="ECO:0000256" key="1">
    <source>
        <dbReference type="ARBA" id="ARBA00006484"/>
    </source>
</evidence>
<dbReference type="PANTHER" id="PTHR44169:SF6">
    <property type="entry name" value="NADPH-DEPENDENT 1-ACYLDIHYDROXYACETONE PHOSPHATE REDUCTASE"/>
    <property type="match status" value="1"/>
</dbReference>
<sequence length="283" mass="31365">MCNRIIIPNTTRFHDSSFAVSYQRPELNVPTRSLDNRLLERQHSTTEFVRKGCLVYATARSLEAMSGLNHANIRKAVLETTDDKSVIALVDKIYKDAGCPLLDLSVDAAQAVMNVNFLATVRLVNAVLPRMAKRGSGMLVTLGSLCGELGTPFSGLYNASKAALHAYTETLTLECRPLGIDILLISGGSVISNIANNQAKIYKMPQNSLYKDFTKQIVRRLYASQGNNAMPTAIFAEKVVRKILLPRPPTYLCVGGNTGMYYLLKWLPRTVALWILWKVMARP</sequence>
<organism evidence="3 4">
    <name type="scientific">Hohenbuehelia grisea</name>
    <dbReference type="NCBI Taxonomy" id="104357"/>
    <lineage>
        <taxon>Eukaryota</taxon>
        <taxon>Fungi</taxon>
        <taxon>Dikarya</taxon>
        <taxon>Basidiomycota</taxon>
        <taxon>Agaricomycotina</taxon>
        <taxon>Agaricomycetes</taxon>
        <taxon>Agaricomycetidae</taxon>
        <taxon>Agaricales</taxon>
        <taxon>Pleurotineae</taxon>
        <taxon>Pleurotaceae</taxon>
        <taxon>Hohenbuehelia</taxon>
    </lineage>
</organism>
<keyword evidence="4" id="KW-1185">Reference proteome</keyword>
<keyword evidence="2" id="KW-0560">Oxidoreductase</keyword>
<evidence type="ECO:0000313" key="4">
    <source>
        <dbReference type="Proteomes" id="UP001556367"/>
    </source>
</evidence>
<comment type="similarity">
    <text evidence="1">Belongs to the short-chain dehydrogenases/reductases (SDR) family.</text>
</comment>
<evidence type="ECO:0000256" key="2">
    <source>
        <dbReference type="ARBA" id="ARBA00023002"/>
    </source>
</evidence>
<gene>
    <name evidence="3" type="ORF">HGRIS_005202</name>
</gene>
<proteinExistence type="inferred from homology"/>
<dbReference type="Proteomes" id="UP001556367">
    <property type="component" value="Unassembled WGS sequence"/>
</dbReference>
<reference evidence="4" key="1">
    <citation type="submission" date="2024-06" db="EMBL/GenBank/DDBJ databases">
        <title>Multi-omics analyses provide insights into the biosynthesis of the anticancer antibiotic pleurotin in Hohenbuehelia grisea.</title>
        <authorList>
            <person name="Weaver J.A."/>
            <person name="Alberti F."/>
        </authorList>
    </citation>
    <scope>NUCLEOTIDE SEQUENCE [LARGE SCALE GENOMIC DNA]</scope>
    <source>
        <strain evidence="4">T-177</strain>
    </source>
</reference>
<dbReference type="InterPro" id="IPR002347">
    <property type="entry name" value="SDR_fam"/>
</dbReference>